<evidence type="ECO:0008006" key="7">
    <source>
        <dbReference type="Google" id="ProtNLM"/>
    </source>
</evidence>
<name>A0A9J5YCG8_SOLCO</name>
<dbReference type="AlphaFoldDB" id="A0A9J5YCG8"/>
<dbReference type="Pfam" id="PF05667">
    <property type="entry name" value="CCDC22_CC"/>
    <property type="match status" value="1"/>
</dbReference>
<evidence type="ECO:0000259" key="4">
    <source>
        <dbReference type="Pfam" id="PF21674"/>
    </source>
</evidence>
<dbReference type="Proteomes" id="UP000824120">
    <property type="component" value="Chromosome 7"/>
</dbReference>
<proteinExistence type="inferred from homology"/>
<feature type="coiled-coil region" evidence="2">
    <location>
        <begin position="260"/>
        <end position="308"/>
    </location>
</feature>
<comment type="similarity">
    <text evidence="1">Belongs to the CCDC22 family.</text>
</comment>
<dbReference type="EMBL" id="JACXVP010000007">
    <property type="protein sequence ID" value="KAG5598001.1"/>
    <property type="molecule type" value="Genomic_DNA"/>
</dbReference>
<dbReference type="OrthoDB" id="10266736at2759"/>
<sequence length="519" mass="58860">MEESQDILLNSIASSGVTIPAGVSSVKDLTPATLFSISSQALHLIDRQNSSFPASLLENSVADRSKLCSELASAFKSIGFVGDISFHKFLYPSEEDLYELIRFLVGRLSDVEARKDVVGESKSLLKTPEEKLDDAGLLPRKGLSERQCDPLMRMTQTPEASKESDFILNKMEEVYNGVDIPIEGGAGSSNETSSGEQDVLDLEEGVRRSSLRDGEHNFEYGGQQSTSPCEHLPQTNCKTEILQDQKEMLVENSVSSSVQLQELQEKLDLLKAAVEMASDHKHPSDFYVNQLNDQVEVKRGKIVEMESRCIDRSKALEQKKVSLEEKLRATEPETYVKYKKVEEIELRLEYILAEKKRREDELIELSAKAEKQPKLQPRRTYIQRVEEITKNSRKQDVDIERILKETRELQLESNSVQERLNRTHAVVDETVFREAKKDQVGQQAYRILTNIHDSFEQIAENLLATDRARREVSDYEGKLATMVSRSVDIDKMKADLDTIRRENDLLEKKLSKDSSQNVG</sequence>
<comment type="caution">
    <text evidence="5">The sequence shown here is derived from an EMBL/GenBank/DDBJ whole genome shotgun (WGS) entry which is preliminary data.</text>
</comment>
<reference evidence="5 6" key="1">
    <citation type="submission" date="2020-09" db="EMBL/GenBank/DDBJ databases">
        <title>De no assembly of potato wild relative species, Solanum commersonii.</title>
        <authorList>
            <person name="Cho K."/>
        </authorList>
    </citation>
    <scope>NUCLEOTIDE SEQUENCE [LARGE SCALE GENOMIC DNA]</scope>
    <source>
        <strain evidence="5">LZ3.2</strain>
        <tissue evidence="5">Leaf</tissue>
    </source>
</reference>
<evidence type="ECO:0000313" key="5">
    <source>
        <dbReference type="EMBL" id="KAG5598001.1"/>
    </source>
</evidence>
<accession>A0A9J5YCG8</accession>
<feature type="domain" description="CCDC22 N-terminal" evidence="4">
    <location>
        <begin position="1"/>
        <end position="109"/>
    </location>
</feature>
<dbReference type="Pfam" id="PF21674">
    <property type="entry name" value="CCDC22_N"/>
    <property type="match status" value="1"/>
</dbReference>
<gene>
    <name evidence="5" type="ORF">H5410_039233</name>
</gene>
<protein>
    <recommendedName>
        <fullName evidence="7">Coiled-coil domain-containing protein 22 homolog</fullName>
    </recommendedName>
</protein>
<dbReference type="InterPro" id="IPR048348">
    <property type="entry name" value="CCDC22_CC"/>
</dbReference>
<dbReference type="PANTHER" id="PTHR15668">
    <property type="entry name" value="JM1 PROTEIN"/>
    <property type="match status" value="1"/>
</dbReference>
<evidence type="ECO:0000256" key="2">
    <source>
        <dbReference type="SAM" id="Coils"/>
    </source>
</evidence>
<dbReference type="InterPro" id="IPR008530">
    <property type="entry name" value="CCDC22"/>
</dbReference>
<keyword evidence="6" id="KW-1185">Reference proteome</keyword>
<evidence type="ECO:0000313" key="6">
    <source>
        <dbReference type="Proteomes" id="UP000824120"/>
    </source>
</evidence>
<organism evidence="5 6">
    <name type="scientific">Solanum commersonii</name>
    <name type="common">Commerson's wild potato</name>
    <name type="synonym">Commerson's nightshade</name>
    <dbReference type="NCBI Taxonomy" id="4109"/>
    <lineage>
        <taxon>Eukaryota</taxon>
        <taxon>Viridiplantae</taxon>
        <taxon>Streptophyta</taxon>
        <taxon>Embryophyta</taxon>
        <taxon>Tracheophyta</taxon>
        <taxon>Spermatophyta</taxon>
        <taxon>Magnoliopsida</taxon>
        <taxon>eudicotyledons</taxon>
        <taxon>Gunneridae</taxon>
        <taxon>Pentapetalae</taxon>
        <taxon>asterids</taxon>
        <taxon>lamiids</taxon>
        <taxon>Solanales</taxon>
        <taxon>Solanaceae</taxon>
        <taxon>Solanoideae</taxon>
        <taxon>Solaneae</taxon>
        <taxon>Solanum</taxon>
    </lineage>
</organism>
<evidence type="ECO:0000259" key="3">
    <source>
        <dbReference type="Pfam" id="PF05667"/>
    </source>
</evidence>
<evidence type="ECO:0000256" key="1">
    <source>
        <dbReference type="ARBA" id="ARBA00006438"/>
    </source>
</evidence>
<feature type="coiled-coil region" evidence="2">
    <location>
        <begin position="489"/>
        <end position="516"/>
    </location>
</feature>
<dbReference type="InterPro" id="IPR048349">
    <property type="entry name" value="CCDC22_N"/>
</dbReference>
<keyword evidence="2" id="KW-0175">Coiled coil</keyword>
<feature type="domain" description="CCDC22 coiled-coil" evidence="3">
    <location>
        <begin position="251"/>
        <end position="481"/>
    </location>
</feature>
<dbReference type="GO" id="GO:0097602">
    <property type="term" value="F:cullin family protein binding"/>
    <property type="evidence" value="ECO:0007669"/>
    <property type="project" value="TreeGrafter"/>
</dbReference>
<dbReference type="PANTHER" id="PTHR15668:SF4">
    <property type="entry name" value="COILED-COIL DOMAIN-CONTAINING PROTEIN 22"/>
    <property type="match status" value="1"/>
</dbReference>
<dbReference type="GO" id="GO:2000060">
    <property type="term" value="P:positive regulation of ubiquitin-dependent protein catabolic process"/>
    <property type="evidence" value="ECO:0007669"/>
    <property type="project" value="TreeGrafter"/>
</dbReference>